<name>A0A1I2TEN6_9HYPH</name>
<dbReference type="AlphaFoldDB" id="A0A1I2TEN6"/>
<reference evidence="2" key="1">
    <citation type="submission" date="2016-10" db="EMBL/GenBank/DDBJ databases">
        <authorList>
            <person name="Varghese N."/>
            <person name="Submissions S."/>
        </authorList>
    </citation>
    <scope>NUCLEOTIDE SEQUENCE [LARGE SCALE GENOMIC DNA]</scope>
    <source>
        <strain evidence="2">Gh-105</strain>
    </source>
</reference>
<organism evidence="1 2">
    <name type="scientific">Methylobacterium gossipiicola</name>
    <dbReference type="NCBI Taxonomy" id="582675"/>
    <lineage>
        <taxon>Bacteria</taxon>
        <taxon>Pseudomonadati</taxon>
        <taxon>Pseudomonadota</taxon>
        <taxon>Alphaproteobacteria</taxon>
        <taxon>Hyphomicrobiales</taxon>
        <taxon>Methylobacteriaceae</taxon>
        <taxon>Methylobacterium</taxon>
    </lineage>
</organism>
<evidence type="ECO:0000313" key="2">
    <source>
        <dbReference type="Proteomes" id="UP000199229"/>
    </source>
</evidence>
<dbReference type="RefSeq" id="WP_091970576.1">
    <property type="nucleotide sequence ID" value="NZ_FOPM01000007.1"/>
</dbReference>
<dbReference type="InterPro" id="IPR022037">
    <property type="entry name" value="DUF3606"/>
</dbReference>
<accession>A0A1I2TEN6</accession>
<gene>
    <name evidence="1" type="ORF">SAMN05192565_10728</name>
</gene>
<evidence type="ECO:0008006" key="3">
    <source>
        <dbReference type="Google" id="ProtNLM"/>
    </source>
</evidence>
<dbReference type="EMBL" id="FOPM01000007">
    <property type="protein sequence ID" value="SFG63290.1"/>
    <property type="molecule type" value="Genomic_DNA"/>
</dbReference>
<protein>
    <recommendedName>
        <fullName evidence="3">DUF3606 domain-containing protein</fullName>
    </recommendedName>
</protein>
<sequence length="68" mass="7304">MTDSPPPDPHAPKSVNVSEPWTRAYWARYFEVPVEEIEAAVAAVGEAPSDVADRLGKSWPARDGGGIV</sequence>
<evidence type="ECO:0000313" key="1">
    <source>
        <dbReference type="EMBL" id="SFG63290.1"/>
    </source>
</evidence>
<keyword evidence="2" id="KW-1185">Reference proteome</keyword>
<dbReference type="Proteomes" id="UP000199229">
    <property type="component" value="Unassembled WGS sequence"/>
</dbReference>
<dbReference type="Pfam" id="PF12244">
    <property type="entry name" value="DUF3606"/>
    <property type="match status" value="1"/>
</dbReference>
<proteinExistence type="predicted"/>
<dbReference type="OrthoDB" id="7999941at2"/>